<dbReference type="Gene3D" id="1.10.10.10">
    <property type="entry name" value="Winged helix-like DNA-binding domain superfamily/Winged helix DNA-binding domain"/>
    <property type="match status" value="1"/>
</dbReference>
<accession>A0A1D9MLJ8</accession>
<dbReference type="InterPro" id="IPR036390">
    <property type="entry name" value="WH_DNA-bd_sf"/>
</dbReference>
<dbReference type="RefSeq" id="WP_071164507.1">
    <property type="nucleotide sequence ID" value="NZ_CP017812.1"/>
</dbReference>
<keyword evidence="2" id="KW-1185">Reference proteome</keyword>
<name>A0A1D9MLJ8_9ACTO</name>
<reference evidence="1 2" key="1">
    <citation type="submission" date="2016-10" db="EMBL/GenBank/DDBJ databases">
        <title>Actinomyces aegypiusis sp. nov., isolated from the Aegypius monachus in Qinghai Tibet Plateau China.</title>
        <authorList>
            <person name="Wang Y."/>
        </authorList>
    </citation>
    <scope>NUCLEOTIDE SEQUENCE [LARGE SCALE GENOMIC DNA]</scope>
    <source>
        <strain evidence="1 2">VUL4_3</strain>
    </source>
</reference>
<proteinExistence type="predicted"/>
<gene>
    <name evidence="1" type="ORF">BK816_06875</name>
</gene>
<dbReference type="EMBL" id="CP017812">
    <property type="protein sequence ID" value="AOZ73043.1"/>
    <property type="molecule type" value="Genomic_DNA"/>
</dbReference>
<organism evidence="1 2">
    <name type="scientific">Boudabousia tangfeifanii</name>
    <dbReference type="NCBI Taxonomy" id="1912795"/>
    <lineage>
        <taxon>Bacteria</taxon>
        <taxon>Bacillati</taxon>
        <taxon>Actinomycetota</taxon>
        <taxon>Actinomycetes</taxon>
        <taxon>Actinomycetales</taxon>
        <taxon>Actinomycetaceae</taxon>
        <taxon>Boudabousia</taxon>
    </lineage>
</organism>
<dbReference type="AlphaFoldDB" id="A0A1D9MLJ8"/>
<protein>
    <submittedName>
        <fullName evidence="1">Uncharacterized protein</fullName>
    </submittedName>
</protein>
<sequence length="259" mass="29130">MTETVINSAASAMRQLASLTPTQYQVLNVLSSELRPITISKLSELTDIHPNSLRDHLEVLVENGQVKRTAEKTGGRGRPTWLYEPSIPASFESLDNLARFRSSAVRKVLVRRGIEIQELAEDFGREWAQELFAAHTLPTHAQFDPDSPRMQLELHLTKVRVFLSSLGFTARSTSKPREMVLLTCPVWDQGEEVDLYQLNLHWGLIDEILKVVSHGRIRATLIANPQQHNCILQLHDNTTTASALTMPGLPRKELVNELA</sequence>
<dbReference type="SUPFAM" id="SSF46785">
    <property type="entry name" value="Winged helix' DNA-binding domain"/>
    <property type="match status" value="1"/>
</dbReference>
<dbReference type="OrthoDB" id="3255135at2"/>
<evidence type="ECO:0000313" key="1">
    <source>
        <dbReference type="EMBL" id="AOZ73043.1"/>
    </source>
</evidence>
<dbReference type="InterPro" id="IPR036388">
    <property type="entry name" value="WH-like_DNA-bd_sf"/>
</dbReference>
<evidence type="ECO:0000313" key="2">
    <source>
        <dbReference type="Proteomes" id="UP000176288"/>
    </source>
</evidence>
<dbReference type="Proteomes" id="UP000176288">
    <property type="component" value="Chromosome"/>
</dbReference>
<dbReference type="STRING" id="1912795.BK816_06875"/>
<dbReference type="KEGG" id="avu:BK816_06875"/>